<dbReference type="EMBL" id="CP054139">
    <property type="protein sequence ID" value="QKJ29377.1"/>
    <property type="molecule type" value="Genomic_DNA"/>
</dbReference>
<dbReference type="AlphaFoldDB" id="A0A7D4TWD4"/>
<evidence type="ECO:0000313" key="3">
    <source>
        <dbReference type="Proteomes" id="UP000505355"/>
    </source>
</evidence>
<accession>A0A7D4TWD4</accession>
<keyword evidence="1" id="KW-0472">Membrane</keyword>
<keyword evidence="1" id="KW-0812">Transmembrane</keyword>
<dbReference type="SUPFAM" id="SSF51445">
    <property type="entry name" value="(Trans)glycosidases"/>
    <property type="match status" value="1"/>
</dbReference>
<evidence type="ECO:0000256" key="1">
    <source>
        <dbReference type="SAM" id="Phobius"/>
    </source>
</evidence>
<keyword evidence="1" id="KW-1133">Transmembrane helix</keyword>
<dbReference type="Gene3D" id="3.20.20.80">
    <property type="entry name" value="Glycosidases"/>
    <property type="match status" value="1"/>
</dbReference>
<reference evidence="2 3" key="1">
    <citation type="submission" date="2020-05" db="EMBL/GenBank/DDBJ databases">
        <title>Mucilaginibacter mali sp. nov.</title>
        <authorList>
            <person name="Kim H.S."/>
            <person name="Lee K.C."/>
            <person name="Suh M.K."/>
            <person name="Kim J.-S."/>
            <person name="Han K.-I."/>
            <person name="Eom M.K."/>
            <person name="Shin Y.K."/>
            <person name="Lee J.-S."/>
        </authorList>
    </citation>
    <scope>NUCLEOTIDE SEQUENCE [LARGE SCALE GENOMIC DNA]</scope>
    <source>
        <strain evidence="2 3">G2-14</strain>
    </source>
</reference>
<dbReference type="Proteomes" id="UP000505355">
    <property type="component" value="Chromosome"/>
</dbReference>
<organism evidence="2 3">
    <name type="scientific">Mucilaginibacter mali</name>
    <dbReference type="NCBI Taxonomy" id="2740462"/>
    <lineage>
        <taxon>Bacteria</taxon>
        <taxon>Pseudomonadati</taxon>
        <taxon>Bacteroidota</taxon>
        <taxon>Sphingobacteriia</taxon>
        <taxon>Sphingobacteriales</taxon>
        <taxon>Sphingobacteriaceae</taxon>
        <taxon>Mucilaginibacter</taxon>
    </lineage>
</organism>
<keyword evidence="3" id="KW-1185">Reference proteome</keyword>
<feature type="transmembrane region" description="Helical" evidence="1">
    <location>
        <begin position="6"/>
        <end position="28"/>
    </location>
</feature>
<protein>
    <recommendedName>
        <fullName evidence="4">Glycoside hydrolase family 2 catalytic domain-containing protein</fullName>
    </recommendedName>
</protein>
<sequence length="449" mass="52626">MRLKYIILIAVILLCICGVLLFALWNPYPSRFKDPQKKAVYIRYENGRYALYRFGKPFTVKGAAGNTHLPELQAAGGNTIRTWDETNLDSVLADAERNQIAVIVGLFMPYNDNMDAFYNNDAKVDSLFKRYQNVIRKYRNSKAILCWCLGNELAYPVKPQYFKFYGVFNRFIDMIHSEDPDHPVTTTLINFEDRYLLNIKLWTHIDFVSFNIFGAIRHLSQDLDNFHTWWRGPFLITEWGIDGPWPGHEQTAWNAYIEQTSEKKAEQYRELYERYMPQKEAGFLGSMVFYWGYKQETTPTWFSLFDKDGNRSASVDVLQQLWTGRPAPHRAPKVKYMLVDGKGAKDNLLYNPGTVINAQVYMQDSSSNLSYRWFLQPEDWFRVQHFYNQKEKRSLDEFTISATADRFVFRAPTTEGPYRVYVYIYNDKGYFATCNTPFYVVSPNTPPLK</sequence>
<dbReference type="KEGG" id="mmab:HQ865_06270"/>
<dbReference type="RefSeq" id="WP_173414071.1">
    <property type="nucleotide sequence ID" value="NZ_CP054139.1"/>
</dbReference>
<dbReference type="InterPro" id="IPR017853">
    <property type="entry name" value="GH"/>
</dbReference>
<name>A0A7D4TWD4_9SPHI</name>
<evidence type="ECO:0008006" key="4">
    <source>
        <dbReference type="Google" id="ProtNLM"/>
    </source>
</evidence>
<evidence type="ECO:0000313" key="2">
    <source>
        <dbReference type="EMBL" id="QKJ29377.1"/>
    </source>
</evidence>
<gene>
    <name evidence="2" type="ORF">HQ865_06270</name>
</gene>
<proteinExistence type="predicted"/>